<dbReference type="EMBL" id="JACNYO010000010">
    <property type="protein sequence ID" value="MBC3212929.1"/>
    <property type="molecule type" value="Genomic_DNA"/>
</dbReference>
<name>A0AAW3WPL8_SERFO</name>
<organism evidence="1 2">
    <name type="scientific">Serratia fonticola</name>
    <dbReference type="NCBI Taxonomy" id="47917"/>
    <lineage>
        <taxon>Bacteria</taxon>
        <taxon>Pseudomonadati</taxon>
        <taxon>Pseudomonadota</taxon>
        <taxon>Gammaproteobacteria</taxon>
        <taxon>Enterobacterales</taxon>
        <taxon>Yersiniaceae</taxon>
        <taxon>Serratia</taxon>
    </lineage>
</organism>
<dbReference type="Proteomes" id="UP000659084">
    <property type="component" value="Unassembled WGS sequence"/>
</dbReference>
<accession>A0AAW3WPL8</accession>
<dbReference type="RefSeq" id="WP_179253091.1">
    <property type="nucleotide sequence ID" value="NZ_JACBIV010000013.1"/>
</dbReference>
<dbReference type="AlphaFoldDB" id="A0AAW3WPL8"/>
<sequence>MSSNMEIAKRIVKAILSPDSVIGFFHGVLSVPKDLGYLAYGYMDTDTRFMRESERIRMVGAIKHGILENKNFAETIETVLDKFSDNVPEKKKDSIYSQIAFSIIGRTATNSVIAGRLAIAVSQSSSLLVAARGGLMGNVLLMGGMAERSIYRSRALEKSDPEIYYALHRKNHDLLYFLVEPLLEPFIEALRVKRTQGQPEFDKILDMVEDELKKSKRP</sequence>
<comment type="caution">
    <text evidence="1">The sequence shown here is derived from an EMBL/GenBank/DDBJ whole genome shotgun (WGS) entry which is preliminary data.</text>
</comment>
<reference evidence="1" key="1">
    <citation type="submission" date="2020-08" db="EMBL/GenBank/DDBJ databases">
        <title>Food and environmental bacterial isolates.</title>
        <authorList>
            <person name="Richter L."/>
            <person name="Du Plessis E.M."/>
            <person name="Duvenage S."/>
            <person name="Allam M."/>
            <person name="Korsten L."/>
        </authorList>
    </citation>
    <scope>NUCLEOTIDE SEQUENCE</scope>
    <source>
        <strain evidence="1">UPMP2127</strain>
    </source>
</reference>
<gene>
    <name evidence="1" type="ORF">H8J20_12340</name>
</gene>
<evidence type="ECO:0000313" key="1">
    <source>
        <dbReference type="EMBL" id="MBC3212929.1"/>
    </source>
</evidence>
<protein>
    <submittedName>
        <fullName evidence="1">Uncharacterized protein</fullName>
    </submittedName>
</protein>
<proteinExistence type="predicted"/>
<evidence type="ECO:0000313" key="2">
    <source>
        <dbReference type="Proteomes" id="UP000659084"/>
    </source>
</evidence>